<feature type="transmembrane region" description="Helical" evidence="6">
    <location>
        <begin position="231"/>
        <end position="249"/>
    </location>
</feature>
<dbReference type="PANTHER" id="PTHR30250:SF11">
    <property type="entry name" value="O-ANTIGEN TRANSPORTER-RELATED"/>
    <property type="match status" value="1"/>
</dbReference>
<evidence type="ECO:0000313" key="7">
    <source>
        <dbReference type="EMBL" id="AFD27141.1"/>
    </source>
</evidence>
<dbReference type="InterPro" id="IPR050833">
    <property type="entry name" value="Poly_Biosynth_Transport"/>
</dbReference>
<name>H8H089_DEIGI</name>
<keyword evidence="2" id="KW-1003">Cell membrane</keyword>
<reference evidence="7 8" key="1">
    <citation type="journal article" date="2012" name="PLoS ONE">
        <title>Genome sequence and transcriptome analysis of the radioresistant bacterium Deinococcus gobiensis: insights into the extreme environmental adaptations.</title>
        <authorList>
            <person name="Yuan M."/>
            <person name="Chen M."/>
            <person name="Zhang W."/>
            <person name="Lu W."/>
            <person name="Wang J."/>
            <person name="Yang M."/>
            <person name="Zhao P."/>
            <person name="Tang R."/>
            <person name="Li X."/>
            <person name="Hao Y."/>
            <person name="Zhou Z."/>
            <person name="Zhan Y."/>
            <person name="Yu H."/>
            <person name="Teng C."/>
            <person name="Yan Y."/>
            <person name="Ping S."/>
            <person name="Wang Y."/>
            <person name="Lin M."/>
        </authorList>
    </citation>
    <scope>NUCLEOTIDE SEQUENCE [LARGE SCALE GENOMIC DNA]</scope>
    <source>
        <strain evidence="8">DSM 21396 / JCM 16679 / CGMCC 1.7299 / I-0</strain>
        <plasmid evidence="7">P1</plasmid>
    </source>
</reference>
<keyword evidence="4 6" id="KW-1133">Transmembrane helix</keyword>
<keyword evidence="5 6" id="KW-0472">Membrane</keyword>
<geneLocation type="plasmid" evidence="7 8">
    <name>P1</name>
</geneLocation>
<sequence>MTLGLPAATLYYVRFDPKSSSLYTKVSLTLGLFLGLLSTLIGIIIMPLLLKSYSDEIVYFARCFMLLSPISLLSVILNSLMQSKEQYEVYNWFRFLPSIVTLLGLLILVALKNFNPVTTSLILAFAQIPVFIYGIFWVLRNFELDIKINMSKGKDLLNYALRAYPVDLLRTLGDQLDRVVVVGLLTPTLMGYYVVALSLSRVLNAVQTAMITVLIPDLIQQEERVIRRKTLRALLMSTSITGLVAVPLFF</sequence>
<dbReference type="KEGG" id="dgo:DGo_PA0255"/>
<evidence type="ECO:0000256" key="2">
    <source>
        <dbReference type="ARBA" id="ARBA00022475"/>
    </source>
</evidence>
<proteinExistence type="predicted"/>
<dbReference type="Proteomes" id="UP000007575">
    <property type="component" value="Plasmid P1"/>
</dbReference>
<dbReference type="AlphaFoldDB" id="H8H089"/>
<dbReference type="HOGENOM" id="CLU_1110001_0_0_0"/>
<feature type="transmembrane region" description="Helical" evidence="6">
    <location>
        <begin position="57"/>
        <end position="80"/>
    </location>
</feature>
<dbReference type="Pfam" id="PF13440">
    <property type="entry name" value="Polysacc_synt_3"/>
    <property type="match status" value="1"/>
</dbReference>
<dbReference type="PANTHER" id="PTHR30250">
    <property type="entry name" value="PST FAMILY PREDICTED COLANIC ACID TRANSPORTER"/>
    <property type="match status" value="1"/>
</dbReference>
<gene>
    <name evidence="7" type="ordered locus">DGo_PA0255</name>
</gene>
<dbReference type="GO" id="GO:0005886">
    <property type="term" value="C:plasma membrane"/>
    <property type="evidence" value="ECO:0007669"/>
    <property type="project" value="UniProtKB-SubCell"/>
</dbReference>
<dbReference type="PATRIC" id="fig|745776.4.peg.3288"/>
<keyword evidence="3 6" id="KW-0812">Transmembrane</keyword>
<evidence type="ECO:0000256" key="4">
    <source>
        <dbReference type="ARBA" id="ARBA00022989"/>
    </source>
</evidence>
<evidence type="ECO:0000313" key="8">
    <source>
        <dbReference type="Proteomes" id="UP000007575"/>
    </source>
</evidence>
<evidence type="ECO:0000256" key="6">
    <source>
        <dbReference type="SAM" id="Phobius"/>
    </source>
</evidence>
<feature type="transmembrane region" description="Helical" evidence="6">
    <location>
        <begin position="117"/>
        <end position="139"/>
    </location>
</feature>
<organism evidence="7 8">
    <name type="scientific">Deinococcus gobiensis (strain DSM 21396 / JCM 16679 / CGMCC 1.7299 / I-0)</name>
    <dbReference type="NCBI Taxonomy" id="745776"/>
    <lineage>
        <taxon>Bacteria</taxon>
        <taxon>Thermotogati</taxon>
        <taxon>Deinococcota</taxon>
        <taxon>Deinococci</taxon>
        <taxon>Deinococcales</taxon>
        <taxon>Deinococcaceae</taxon>
        <taxon>Deinococcus</taxon>
    </lineage>
</organism>
<evidence type="ECO:0000256" key="3">
    <source>
        <dbReference type="ARBA" id="ARBA00022692"/>
    </source>
</evidence>
<feature type="transmembrane region" description="Helical" evidence="6">
    <location>
        <begin position="92"/>
        <end position="111"/>
    </location>
</feature>
<accession>H8H089</accession>
<keyword evidence="8" id="KW-1185">Reference proteome</keyword>
<feature type="transmembrane region" description="Helical" evidence="6">
    <location>
        <begin position="22"/>
        <end position="45"/>
    </location>
</feature>
<keyword evidence="7" id="KW-0614">Plasmid</keyword>
<comment type="subcellular location">
    <subcellularLocation>
        <location evidence="1">Cell membrane</location>
        <topology evidence="1">Multi-pass membrane protein</topology>
    </subcellularLocation>
</comment>
<evidence type="ECO:0000256" key="5">
    <source>
        <dbReference type="ARBA" id="ARBA00023136"/>
    </source>
</evidence>
<protein>
    <submittedName>
        <fullName evidence="7">Polysaccharide biosynthesis protein</fullName>
    </submittedName>
</protein>
<dbReference type="EMBL" id="CP002192">
    <property type="protein sequence ID" value="AFD27141.1"/>
    <property type="molecule type" value="Genomic_DNA"/>
</dbReference>
<evidence type="ECO:0000256" key="1">
    <source>
        <dbReference type="ARBA" id="ARBA00004651"/>
    </source>
</evidence>